<dbReference type="PANTHER" id="PTHR34136">
    <property type="match status" value="1"/>
</dbReference>
<gene>
    <name evidence="3" type="primary">tarA</name>
    <name evidence="3" type="ORF">VHP8226_03026</name>
</gene>
<dbReference type="Pfam" id="PF03808">
    <property type="entry name" value="Glyco_tran_WecG"/>
    <property type="match status" value="1"/>
</dbReference>
<keyword evidence="2 3" id="KW-0808">Transferase</keyword>
<dbReference type="InterPro" id="IPR004629">
    <property type="entry name" value="WecG_TagA_CpsF"/>
</dbReference>
<accession>A0ABM8ZL84</accession>
<dbReference type="RefSeq" id="WP_237485880.1">
    <property type="nucleotide sequence ID" value="NZ_CAKLCM010000003.1"/>
</dbReference>
<sequence>MNIKQFNNVNVGGIETACIDRQQITDLIMNIATQYRADDSNKGTPYLIFDNNGHAISFANTNSEFKQQLAMADLVHADGQSIVSFSKRLKGHAIPERSATTDMIHDIAEMQNRPLRHFLLGGKDDVVTQAAELLDNKHPNFTVAGLHHGYFSENEEKRICDLINQTKPDVLWVGLGKPKEQAFCIRNKSRLDVPVVITCGGCYNYITGDYPRAPIWMQNAGIEWVHRVATNPRQLFMRYLLTNPHAIYCVFAKKQS</sequence>
<keyword evidence="4" id="KW-1185">Reference proteome</keyword>
<dbReference type="EMBL" id="CAKLCM010000003">
    <property type="protein sequence ID" value="CAH0529052.1"/>
    <property type="molecule type" value="Genomic_DNA"/>
</dbReference>
<keyword evidence="1 3" id="KW-0328">Glycosyltransferase</keyword>
<dbReference type="PANTHER" id="PTHR34136:SF1">
    <property type="entry name" value="UDP-N-ACETYL-D-MANNOSAMINURONIC ACID TRANSFERASE"/>
    <property type="match status" value="1"/>
</dbReference>
<dbReference type="EC" id="2.4.1.187" evidence="3"/>
<proteinExistence type="predicted"/>
<evidence type="ECO:0000313" key="3">
    <source>
        <dbReference type="EMBL" id="CAH0529052.1"/>
    </source>
</evidence>
<reference evidence="3" key="1">
    <citation type="submission" date="2021-12" db="EMBL/GenBank/DDBJ databases">
        <authorList>
            <person name="Rodrigo-Torres L."/>
            <person name="Arahal R. D."/>
            <person name="Lucena T."/>
        </authorList>
    </citation>
    <scope>NUCLEOTIDE SEQUENCE</scope>
    <source>
        <strain evidence="3">CECT 8226</strain>
    </source>
</reference>
<dbReference type="CDD" id="cd06533">
    <property type="entry name" value="Glyco_transf_WecG_TagA"/>
    <property type="match status" value="1"/>
</dbReference>
<evidence type="ECO:0000256" key="1">
    <source>
        <dbReference type="ARBA" id="ARBA00022676"/>
    </source>
</evidence>
<comment type="caution">
    <text evidence="3">The sequence shown here is derived from an EMBL/GenBank/DDBJ whole genome shotgun (WGS) entry which is preliminary data.</text>
</comment>
<dbReference type="NCBIfam" id="TIGR00696">
    <property type="entry name" value="wecG_tagA_cpsF"/>
    <property type="match status" value="1"/>
</dbReference>
<organism evidence="3 4">
    <name type="scientific">Vibrio hippocampi</name>
    <dbReference type="NCBI Taxonomy" id="654686"/>
    <lineage>
        <taxon>Bacteria</taxon>
        <taxon>Pseudomonadati</taxon>
        <taxon>Pseudomonadota</taxon>
        <taxon>Gammaproteobacteria</taxon>
        <taxon>Vibrionales</taxon>
        <taxon>Vibrionaceae</taxon>
        <taxon>Vibrio</taxon>
    </lineage>
</organism>
<protein>
    <submittedName>
        <fullName evidence="3">N-acetylglucosaminyldiphosphoundecaprenol N-acetyl-beta-D-mannosaminyltransferase</fullName>
        <ecNumber evidence="3">2.4.1.187</ecNumber>
    </submittedName>
</protein>
<evidence type="ECO:0000256" key="2">
    <source>
        <dbReference type="ARBA" id="ARBA00022679"/>
    </source>
</evidence>
<dbReference type="Proteomes" id="UP000838160">
    <property type="component" value="Unassembled WGS sequence"/>
</dbReference>
<name>A0ABM8ZL84_9VIBR</name>
<dbReference type="GO" id="GO:0047244">
    <property type="term" value="F:N-acetylglucosaminyldiphosphoundecaprenol N-acetyl-beta-D-mannosaminyltransferase activity"/>
    <property type="evidence" value="ECO:0007669"/>
    <property type="project" value="UniProtKB-EC"/>
</dbReference>
<evidence type="ECO:0000313" key="4">
    <source>
        <dbReference type="Proteomes" id="UP000838160"/>
    </source>
</evidence>